<feature type="domain" description="General transcription factor 3C polypeptide 1 winged-helix" evidence="7">
    <location>
        <begin position="3"/>
        <end position="72"/>
    </location>
</feature>
<keyword evidence="4" id="KW-0804">Transcription</keyword>
<evidence type="ECO:0000313" key="10">
    <source>
        <dbReference type="RefSeq" id="XP_065673817.1"/>
    </source>
</evidence>
<dbReference type="PANTHER" id="PTHR15180">
    <property type="entry name" value="GENERAL TRANSCRIPTION FACTOR 3C POLYPEPTIDE 1"/>
    <property type="match status" value="1"/>
</dbReference>
<gene>
    <name evidence="10" type="primary">LOC105845686</name>
</gene>
<evidence type="ECO:0000256" key="3">
    <source>
        <dbReference type="ARBA" id="ARBA00023125"/>
    </source>
</evidence>
<dbReference type="Pfam" id="PF04182">
    <property type="entry name" value="B-block_TFIIIC"/>
    <property type="match status" value="1"/>
</dbReference>
<evidence type="ECO:0000256" key="2">
    <source>
        <dbReference type="ARBA" id="ARBA00022553"/>
    </source>
</evidence>
<dbReference type="Pfam" id="PF24101">
    <property type="entry name" value="WHD_GTF3C1"/>
    <property type="match status" value="1"/>
</dbReference>
<protein>
    <submittedName>
        <fullName evidence="10">General transcription factor 3C polypeptide 1 isoform X3</fullName>
    </submittedName>
</protein>
<feature type="domain" description="GTF3C1 extended winged-helix" evidence="8">
    <location>
        <begin position="492"/>
        <end position="587"/>
    </location>
</feature>
<sequence>MDLIETAIEELALEGLEGSCLSNLWKLLKERQPPINNPLDQWTKPYIWKKLVECEHVQFYYLDYNGKKQDPPLAKKKALRLSLTSEFWIVTDDHIGYSQTFSYRVDVKPDIVKDSMSLEDAEKRWGDDLIMVICQQLRQRILFGKSNSPVNDDITPIRYIMLEVIGKTRWKGFHQSDFRSIYGLDPRSSFHHIKILNHHHMITKQTVNVVKSLQNITLNCHVNQVIPNVMSTKIIHLSWFSNISTKKIHKAAFKVCQILAAAPDQIMERAHLRNLCRDIHAFKKVRQWLFHQGYINYIVNGKVWKAQNLHQYEAAHFRASKPCYVNLVNHFEYGDVDDDKDDDFLDYIDNCDDIDPQLVYEETLHHQAFQIIGACKDKGISVKKLAEIMCIPHHMTRSVIRYFDSNKVGRMINEEVKKMKVQRIVDIRYLHMSETVQKLKSNITMFDQYMSQDSNNKSLVDDQNLTPFSVKQHNLELADNINLVRVSERSKVSLRHLSRQNFILEALKKKPVIVSFTDLYRGLLEIENNEQGLCCRKTLRKIVKKLAEDGKIKIINLEVDKSATPPTSVLLYCAHNITEESEEFIEASRTLHKRVEDRAKRLKTKEKKSPENDETDIMTDTDDECNGLKDTKLLRSSCYGRFRKLQVIHYFLWKVVYGVEEDPDHHHSISNEDTDLIQCRYAWFKEVGQLSKYPQGDGWFNIGDVISKMPLHHLVNVIGVRYKSETLDKFMKDPKRRFMPVSKLPPRLKHKLVDQSRHVDSLSDILVFLSQMGLIAVHPTLYPMMRTELMLFLRKEAKILDTRCSEKNYCHTILPEGIESFPETVYKFNCFADVEKYWTDLNFICLNTPLGVTRQLRKKFVSEKNTIEEEGDEHKRKGQHRVYRSYTVLRDFQEYYINKDFSNMEPVLFGNSLGAGGLDSIFFGHLPKNWAHGKVQTKTRRFTSDHHFKYDNKKESLPPLQSKKIFVSNSIIKLKKGGKGLKRKLSVAAPQLSKKEKIERQLQYDLLLSKRYEKMKEIIRAREVTKKALRRQRIGKRILEARSHDDVDRAALKQMTGKRVTFTEREDAHILMTEIIKDLMRLQDKDRPLYKEHIKIMWRAFRDIIHKNVPESRDKTWNSLNRRARYMKKYYKNMLIIYKTCKGELEQNKEFMANLECTSANWKEKMEDAFITLRKTYSQHFNPQLDTNQFPSTMKELQENYKLVYAHKFNDDQEENSVLSNKCKRTERSVRVIMLRDLIHNALTAHKSSYYVPTASFLMFSAYPVLELKEAVDFYKNNRLLTKIRIPNMQKIQTLPICSTKFSFSNTYERVLSSVIPMKVFSLARAFYVQIREGKEHSKQIKEQDIIDMPDVNFSGTLRLNFDSILGGHSAFLISAIISKKVNMDYTLPDEMLTCDESHLKDLKERDCNFQKITLEQRAKRGWKAYMDSFQKRYQTDFSNIENHSEDSVEKDYNESGNFEKSLYLDYPPNLSKENANVMTKTFIEPKLERKQVSSSDRDSKRSLDCEQVLFPSENVASRIPIICENLTSEKCFTAEKPENNLIKAEDICNKKEDAAIIKKPKTIMRTVKSDVISENENHNKKKVKFSKAEEKQLKYYGYIVSKLISCDKSLNCSFFSKRCKPCNKSLVKQLVYTADLPLRNSSKKKMVSINQLKDTKLCASQTSLTFHRDLSDEQPIPTNAMNTHDLMLIKPLQITLCLKSSPYRILKFKAPIKTEQKLVWQRFLENNEPEIEGITTDEYCKIISIYLKLSEDTVLHHLSILNEIKLAGVNGLSRKAFKSVFSYLPKSLLDNSEFHIQTMLNFNMIYEVGIEEGVFVAPMYVASWCYTPAQVCKPREKNKEVKTEREKESNNEIDLEEEFIDFEKCPLESTNTPLTSEPKTTKENVEEKKEVELCSENGEIPVELTSSSYDVVNDSSTQMQLNESNSRVFKMVKVAPWLKLDGDLNGVLLKRFQECVLLFVLTNPGVQERVIFKHFESLLRPHSLCIILDFLVLNGCLSKHYQQKRHVSLFSSTFSNFDDGEIYYLPLTSCFLNMMDMNR</sequence>
<dbReference type="PANTHER" id="PTHR15180:SF1">
    <property type="entry name" value="GENERAL TRANSCRIPTION FACTOR 3C POLYPEPTIDE 1"/>
    <property type="match status" value="1"/>
</dbReference>
<evidence type="ECO:0000256" key="4">
    <source>
        <dbReference type="ARBA" id="ARBA00023163"/>
    </source>
</evidence>
<dbReference type="Proteomes" id="UP001652625">
    <property type="component" value="Chromosome 14"/>
</dbReference>
<feature type="domain" description="B-block binding subunit of TFIIIC" evidence="6">
    <location>
        <begin position="156"/>
        <end position="238"/>
    </location>
</feature>
<dbReference type="InterPro" id="IPR056467">
    <property type="entry name" value="eWH_GTF3C1"/>
</dbReference>
<proteinExistence type="predicted"/>
<evidence type="ECO:0000259" key="8">
    <source>
        <dbReference type="Pfam" id="PF24101"/>
    </source>
</evidence>
<keyword evidence="3" id="KW-0238">DNA-binding</keyword>
<evidence type="ECO:0000313" key="9">
    <source>
        <dbReference type="Proteomes" id="UP001652625"/>
    </source>
</evidence>
<evidence type="ECO:0000259" key="7">
    <source>
        <dbReference type="Pfam" id="PF23704"/>
    </source>
</evidence>
<dbReference type="InterPro" id="IPR044210">
    <property type="entry name" value="Tfc3-like"/>
</dbReference>
<evidence type="ECO:0000259" key="6">
    <source>
        <dbReference type="Pfam" id="PF04182"/>
    </source>
</evidence>
<keyword evidence="9" id="KW-1185">Reference proteome</keyword>
<reference evidence="10" key="1">
    <citation type="submission" date="2025-08" db="UniProtKB">
        <authorList>
            <consortium name="RefSeq"/>
        </authorList>
    </citation>
    <scope>IDENTIFICATION</scope>
</reference>
<evidence type="ECO:0000256" key="5">
    <source>
        <dbReference type="ARBA" id="ARBA00023242"/>
    </source>
</evidence>
<evidence type="ECO:0000256" key="1">
    <source>
        <dbReference type="ARBA" id="ARBA00004123"/>
    </source>
</evidence>
<dbReference type="CDD" id="cd16169">
    <property type="entry name" value="Tau138_eWH"/>
    <property type="match status" value="1"/>
</dbReference>
<name>A0ABM4DH63_HYDVU</name>
<dbReference type="InterPro" id="IPR035625">
    <property type="entry name" value="Tfc3-like_eWH"/>
</dbReference>
<comment type="subcellular location">
    <subcellularLocation>
        <location evidence="1">Nucleus</location>
    </subcellularLocation>
</comment>
<dbReference type="GeneID" id="105845686"/>
<dbReference type="RefSeq" id="XP_065673817.1">
    <property type="nucleotide sequence ID" value="XM_065817745.1"/>
</dbReference>
<keyword evidence="2" id="KW-0597">Phosphoprotein</keyword>
<accession>A0ABM4DH63</accession>
<dbReference type="InterPro" id="IPR056428">
    <property type="entry name" value="WH_GTF3C1"/>
</dbReference>
<dbReference type="Pfam" id="PF23704">
    <property type="entry name" value="WHD_GTF3C1_N"/>
    <property type="match status" value="1"/>
</dbReference>
<organism evidence="9 10">
    <name type="scientific">Hydra vulgaris</name>
    <name type="common">Hydra</name>
    <name type="synonym">Hydra attenuata</name>
    <dbReference type="NCBI Taxonomy" id="6087"/>
    <lineage>
        <taxon>Eukaryota</taxon>
        <taxon>Metazoa</taxon>
        <taxon>Cnidaria</taxon>
        <taxon>Hydrozoa</taxon>
        <taxon>Hydroidolina</taxon>
        <taxon>Anthoathecata</taxon>
        <taxon>Aplanulata</taxon>
        <taxon>Hydridae</taxon>
        <taxon>Hydra</taxon>
    </lineage>
</organism>
<dbReference type="InterPro" id="IPR007309">
    <property type="entry name" value="TFIIIC_Bblock-bd"/>
</dbReference>
<keyword evidence="5" id="KW-0539">Nucleus</keyword>